<keyword evidence="3" id="KW-1133">Transmembrane helix</keyword>
<name>F0NZZ5_WEEVC</name>
<reference evidence="7" key="2">
    <citation type="journal article" date="2011" name="Stand. Genomic Sci.">
        <title>Complete genome sequence of Weeksella virosa type strain (9751T).</title>
        <authorList>
            <person name="Lang E."/>
            <person name="Teshima H."/>
            <person name="Lucas S."/>
            <person name="Lapidus A."/>
            <person name="Hammon N."/>
            <person name="Deshpande S."/>
            <person name="Nolan M."/>
            <person name="Cheng J."/>
            <person name="Pitluck S."/>
            <person name="Liolios K."/>
            <person name="Pagani I."/>
            <person name="Mikhailova N."/>
            <person name="Ivanova N."/>
            <person name="Mavromatis K."/>
            <person name="Pati A."/>
            <person name="Tapia R."/>
            <person name="Han C."/>
            <person name="Goodwin L."/>
            <person name="Chen A."/>
            <person name="Palaniappan K."/>
            <person name="Land M."/>
            <person name="Hauser L."/>
            <person name="Chang Y."/>
            <person name="Jeffries C."/>
            <person name="Brambilla E."/>
            <person name="Kopitz M."/>
            <person name="Rohde M."/>
            <person name="Goker M."/>
            <person name="Tindall B."/>
            <person name="Detter J."/>
            <person name="Woyke T."/>
            <person name="Bristow J."/>
            <person name="Eisen J."/>
            <person name="Markowitz V."/>
            <person name="Hugenholtz P."/>
            <person name="Klenk H."/>
            <person name="Kyrpides N."/>
        </authorList>
    </citation>
    <scope>NUCLEOTIDE SEQUENCE [LARGE SCALE GENOMIC DNA]</scope>
    <source>
        <strain evidence="7">ATCC 43766 / DSM 16922 / JCM 21250 / NBRC 16016 / NCTC 11634 / CL345/78</strain>
    </source>
</reference>
<feature type="domain" description="Translocation and assembly module TamB C-terminal" evidence="5">
    <location>
        <begin position="1031"/>
        <end position="1455"/>
    </location>
</feature>
<evidence type="ECO:0000259" key="5">
    <source>
        <dbReference type="Pfam" id="PF04357"/>
    </source>
</evidence>
<gene>
    <name evidence="6" type="ordered locus">Weevi_1727</name>
</gene>
<dbReference type="InterPro" id="IPR007452">
    <property type="entry name" value="TamB_C"/>
</dbReference>
<keyword evidence="7" id="KW-1185">Reference proteome</keyword>
<evidence type="ECO:0000313" key="7">
    <source>
        <dbReference type="Proteomes" id="UP000008641"/>
    </source>
</evidence>
<dbReference type="Proteomes" id="UP000008641">
    <property type="component" value="Chromosome"/>
</dbReference>
<evidence type="ECO:0000256" key="3">
    <source>
        <dbReference type="ARBA" id="ARBA00022989"/>
    </source>
</evidence>
<dbReference type="EMBL" id="CP002455">
    <property type="protein sequence ID" value="ADX68419.1"/>
    <property type="molecule type" value="Genomic_DNA"/>
</dbReference>
<evidence type="ECO:0000256" key="2">
    <source>
        <dbReference type="ARBA" id="ARBA00022692"/>
    </source>
</evidence>
<dbReference type="GO" id="GO:0009306">
    <property type="term" value="P:protein secretion"/>
    <property type="evidence" value="ECO:0007669"/>
    <property type="project" value="InterPro"/>
</dbReference>
<dbReference type="RefSeq" id="WP_013598808.1">
    <property type="nucleotide sequence ID" value="NC_015144.1"/>
</dbReference>
<proteinExistence type="predicted"/>
<dbReference type="OrthoDB" id="680700at2"/>
<sequence length="1538" mass="172680">MKIIRRIGRVILVGIIIVLTSLLCLTVAIQIPAVQTWAAHKAVKSLNKTFNTEISVEKVHINFFGRIHLYGLATKDDHGLEFIRVKELETSFRIWSLINGTDKIDLKEIELHEPQLQIITYKNDSIANFIKFVKNFASKEEKDPSPFTLKGNFLIHDGQLLIKNENLEDRQQVWLDAKKLQLDVRDFSLINDDLNADIRKIAFETQRKGEQYVVRNLSGIAHYNEKEIRVTQLHLQTEDSNLQGDLVLNTAEKNAFSDFANKVIWEARIDNPSVINFKDIRYFADNFDKNSSVNVYGEIYGPLNALNLKNFELSGQENYIAAQKLQLSGMLNDDLRMFSNALRIKTSYRNLRNLLPTFISTKLPVFIQRFGTMNYQGDLVLDNQEIAVKGNLLTSLGQAKVNALFQQYTQPKIMRYKGLLDAKNLDLRAITEVKDLGLVSGHLTFNGRGTDLNTIHLEVDGNLDYMDLMGKRYQNMAIDGLLENYTYNGKFYINDPRLKANFDGKVAFRDKPYRLNFTSDLNYIDLDYLGLTKNLGAKIRGKITGDFQVSNLDDFLGQLTLKNVYYHSKKDTLTIAFAELTSELSNGIKTIRANVPDYVEAEITGRFVVSEIADAVNNSLVSVVPSFRHKKVSPHQEFTVDVVVHQNILAYFNPDIVIEPETFLKAYINTNENSFRANLDTPGVAYGNIRAYNALVNFDTTTENNKINGRVDSLLVNTVAIREININSLPKNDSLMIHTDFNIGKDENLMKFDLNLFHTMRNNHTMEFGFASSTFNLDKTIWTINKDNSTDTNKLIIDMNTKKMRVEDISLNHEDQQLVVSGFYNDAKDYKFDGMFEKIVLSKLIPSSLLKGLSVDGVANGEVHVIRNAAELKPTLAMTIDQLELNEFELGNLALNGGYNNVQNVFDVELSLDQGLVQSLYMNGFIDNNPETPEVNMVANFDDFNVGFVEGFLSEVFSNMRGTISGEVHFDGKITQPNFSGDMAVRDLGFKFNYLGVDYLFSGVNDIHVNKIGGSQGTIILDNLIFTDTFYKTKGLVDGTILFRDFSEWFLNLSFTSNNLLVMNTTAKDNELFYGRVFVDGYFDIFGPVQGLDIVARADVKDNSQLTINTSGTIIESEKQLVRFVPNQEKLEDDTRRTNPKGMTVDITVNAYPTAKMNLILDAATNDMASARGTAENLNIHMDNSGLSITGNYNIESGTYNFRQSGIPLLNKDFSIRKGSSIDFSGDPLDAELNITAVYTRTISNVGEYLAGAGSSQLYDGELIINIKENLKAPVITYDIEIPRASSDMNAQLAAKLNNQDEKTMQFVYILMTGKFGDTATLSSSLQGGLASGAADIGLSAVAGALSSLMEGVDLDVQYIQGSDGSSTNDKLRYSLSYQINNRLRVTGSYGMAVTNEYQENFDGNLNIQYDISRMNNGGFLINVFTRPTTFGIQAGNVNQLNQSFGAGLSYNTSFNNIEEIFRKIKDKRTTKDSIAMQIGPVKRVKPNSNLEPSDSVKEKFQLDTMQIKPNPVSFAQPVSDQQIIENKVKKRRGLVRF</sequence>
<evidence type="ECO:0000256" key="4">
    <source>
        <dbReference type="ARBA" id="ARBA00023136"/>
    </source>
</evidence>
<keyword evidence="2" id="KW-0812">Transmembrane</keyword>
<organism evidence="6 7">
    <name type="scientific">Weeksella virosa (strain ATCC 43766 / DSM 16922 / JCM 21250 / CCUG 30538 / CDC 9751 / IAM 14551 / NBRC 16016 / NCTC 11634 / CL345/78)</name>
    <dbReference type="NCBI Taxonomy" id="865938"/>
    <lineage>
        <taxon>Bacteria</taxon>
        <taxon>Pseudomonadati</taxon>
        <taxon>Bacteroidota</taxon>
        <taxon>Flavobacteriia</taxon>
        <taxon>Flavobacteriales</taxon>
        <taxon>Weeksellaceae</taxon>
        <taxon>Weeksella</taxon>
    </lineage>
</organism>
<dbReference type="GO" id="GO:0005886">
    <property type="term" value="C:plasma membrane"/>
    <property type="evidence" value="ECO:0007669"/>
    <property type="project" value="InterPro"/>
</dbReference>
<dbReference type="STRING" id="865938.Weevi_1727"/>
<comment type="subcellular location">
    <subcellularLocation>
        <location evidence="1">Membrane</location>
        <topology evidence="1">Single-pass membrane protein</topology>
    </subcellularLocation>
</comment>
<dbReference type="HOGENOM" id="CLU_002997_1_0_10"/>
<dbReference type="eggNOG" id="COG2911">
    <property type="taxonomic scope" value="Bacteria"/>
</dbReference>
<accession>F0NZZ5</accession>
<dbReference type="Pfam" id="PF04357">
    <property type="entry name" value="TamB"/>
    <property type="match status" value="1"/>
</dbReference>
<reference evidence="6 7" key="1">
    <citation type="journal article" date="2011" name="Stand. Genomic Sci.">
        <title>Complete genome sequence of Weeksella virosa type strain (9751).</title>
        <authorList>
            <person name="Lang E."/>
            <person name="Teshima H."/>
            <person name="Lucas S."/>
            <person name="Lapidus A."/>
            <person name="Hammon N."/>
            <person name="Deshpande S."/>
            <person name="Nolan M."/>
            <person name="Cheng J.F."/>
            <person name="Pitluck S."/>
            <person name="Liolios K."/>
            <person name="Pagani I."/>
            <person name="Mikhailova N."/>
            <person name="Ivanova N."/>
            <person name="Mavromatis K."/>
            <person name="Pati A."/>
            <person name="Tapia R."/>
            <person name="Han C."/>
            <person name="Goodwin L."/>
            <person name="Chen A."/>
            <person name="Palaniappan K."/>
            <person name="Land M."/>
            <person name="Hauser L."/>
            <person name="Chang Y.J."/>
            <person name="Jeffries C.D."/>
            <person name="Brambilla E.M."/>
            <person name="Kopitz M."/>
            <person name="Rohde M."/>
            <person name="Goker M."/>
            <person name="Tindall B.J."/>
            <person name="Detter J.C."/>
            <person name="Woyke T."/>
            <person name="Bristow J."/>
            <person name="Eisen J.A."/>
            <person name="Markowitz V."/>
            <person name="Hugenholtz P."/>
            <person name="Klenk H.P."/>
            <person name="Kyrpides N.C."/>
        </authorList>
    </citation>
    <scope>NUCLEOTIDE SEQUENCE [LARGE SCALE GENOMIC DNA]</scope>
    <source>
        <strain evidence="7">ATCC 43766 / DSM 16922 / JCM 21250 / NBRC 16016 / NCTC 11634 / CL345/78</strain>
    </source>
</reference>
<keyword evidence="4" id="KW-0472">Membrane</keyword>
<evidence type="ECO:0000256" key="1">
    <source>
        <dbReference type="ARBA" id="ARBA00004167"/>
    </source>
</evidence>
<evidence type="ECO:0000313" key="6">
    <source>
        <dbReference type="EMBL" id="ADX68419.1"/>
    </source>
</evidence>
<protein>
    <recommendedName>
        <fullName evidence="5">Translocation and assembly module TamB C-terminal domain-containing protein</fullName>
    </recommendedName>
</protein>
<dbReference type="KEGG" id="wvi:Weevi_1727"/>